<reference evidence="1 2" key="1">
    <citation type="submission" date="2013-08" db="EMBL/GenBank/DDBJ databases">
        <authorList>
            <person name="Weinstock G."/>
            <person name="Sodergren E."/>
            <person name="Wylie T."/>
            <person name="Fulton L."/>
            <person name="Fulton R."/>
            <person name="Fronick C."/>
            <person name="O'Laughlin M."/>
            <person name="Godfrey J."/>
            <person name="Miner T."/>
            <person name="Herter B."/>
            <person name="Appelbaum E."/>
            <person name="Cordes M."/>
            <person name="Lek S."/>
            <person name="Wollam A."/>
            <person name="Pepin K.H."/>
            <person name="Palsikar V.B."/>
            <person name="Mitreva M."/>
            <person name="Wilson R.K."/>
        </authorList>
    </citation>
    <scope>NUCLEOTIDE SEQUENCE [LARGE SCALE GENOMIC DNA]</scope>
    <source>
        <strain evidence="1 2">F0184</strain>
    </source>
</reference>
<gene>
    <name evidence="1" type="ORF">HMPREF0742_01402</name>
</gene>
<protein>
    <submittedName>
        <fullName evidence="1">Uncharacterized protein</fullName>
    </submittedName>
</protein>
<dbReference type="EMBL" id="AXZG01000042">
    <property type="protein sequence ID" value="ERT66033.1"/>
    <property type="molecule type" value="Genomic_DNA"/>
</dbReference>
<dbReference type="Proteomes" id="UP000017174">
    <property type="component" value="Unassembled WGS sequence"/>
</dbReference>
<evidence type="ECO:0000313" key="1">
    <source>
        <dbReference type="EMBL" id="ERT66033.1"/>
    </source>
</evidence>
<name>U7V5J6_9MICC</name>
<comment type="caution">
    <text evidence="1">The sequence shown here is derived from an EMBL/GenBank/DDBJ whole genome shotgun (WGS) entry which is preliminary data.</text>
</comment>
<organism evidence="1 2">
    <name type="scientific">Rothia aeria F0184</name>
    <dbReference type="NCBI Taxonomy" id="888019"/>
    <lineage>
        <taxon>Bacteria</taxon>
        <taxon>Bacillati</taxon>
        <taxon>Actinomycetota</taxon>
        <taxon>Actinomycetes</taxon>
        <taxon>Micrococcales</taxon>
        <taxon>Micrococcaceae</taxon>
        <taxon>Rothia</taxon>
    </lineage>
</organism>
<dbReference type="HOGENOM" id="CLU_3047641_0_0_11"/>
<sequence length="54" mass="5956">MGAAEALALADELSELEALVLVELAPEEHPLTTRVNSAPKQLRDVKNFVRVLRM</sequence>
<accession>U7V5J6</accession>
<dbReference type="AlphaFoldDB" id="U7V5J6"/>
<evidence type="ECO:0000313" key="2">
    <source>
        <dbReference type="Proteomes" id="UP000017174"/>
    </source>
</evidence>
<proteinExistence type="predicted"/>